<proteinExistence type="predicted"/>
<dbReference type="Proteomes" id="UP000075243">
    <property type="component" value="Unassembled WGS sequence"/>
</dbReference>
<feature type="signal peptide" evidence="1">
    <location>
        <begin position="1"/>
        <end position="28"/>
    </location>
</feature>
<dbReference type="Gramene" id="C.cajan_44759.t">
    <property type="protein sequence ID" value="C.cajan_44759.t"/>
    <property type="gene ID" value="C.cajan_44759"/>
</dbReference>
<protein>
    <recommendedName>
        <fullName evidence="4">Secreted protein</fullName>
    </recommendedName>
</protein>
<reference evidence="2" key="1">
    <citation type="journal article" date="2012" name="Nat. Biotechnol.">
        <title>Draft genome sequence of pigeonpea (Cajanus cajan), an orphan legume crop of resource-poor farmers.</title>
        <authorList>
            <person name="Varshney R.K."/>
            <person name="Chen W."/>
            <person name="Li Y."/>
            <person name="Bharti A.K."/>
            <person name="Saxena R.K."/>
            <person name="Schlueter J.A."/>
            <person name="Donoghue M.T."/>
            <person name="Azam S."/>
            <person name="Fan G."/>
            <person name="Whaley A.M."/>
            <person name="Farmer A.D."/>
            <person name="Sheridan J."/>
            <person name="Iwata A."/>
            <person name="Tuteja R."/>
            <person name="Penmetsa R.V."/>
            <person name="Wu W."/>
            <person name="Upadhyaya H.D."/>
            <person name="Yang S.P."/>
            <person name="Shah T."/>
            <person name="Saxena K.B."/>
            <person name="Michael T."/>
            <person name="McCombie W.R."/>
            <person name="Yang B."/>
            <person name="Zhang G."/>
            <person name="Yang H."/>
            <person name="Wang J."/>
            <person name="Spillane C."/>
            <person name="Cook D.R."/>
            <person name="May G.D."/>
            <person name="Xu X."/>
            <person name="Jackson S.A."/>
        </authorList>
    </citation>
    <scope>NUCLEOTIDE SEQUENCE [LARGE SCALE GENOMIC DNA]</scope>
</reference>
<evidence type="ECO:0000313" key="2">
    <source>
        <dbReference type="EMBL" id="KYP32667.1"/>
    </source>
</evidence>
<feature type="chain" id="PRO_5007587476" description="Secreted protein" evidence="1">
    <location>
        <begin position="29"/>
        <end position="94"/>
    </location>
</feature>
<dbReference type="EMBL" id="KQ485171">
    <property type="protein sequence ID" value="KYP32667.1"/>
    <property type="molecule type" value="Genomic_DNA"/>
</dbReference>
<keyword evidence="3" id="KW-1185">Reference proteome</keyword>
<accession>A0A151QQU2</accession>
<name>A0A151QQU2_CAJCA</name>
<organism evidence="2 3">
    <name type="scientific">Cajanus cajan</name>
    <name type="common">Pigeon pea</name>
    <name type="synonym">Cajanus indicus</name>
    <dbReference type="NCBI Taxonomy" id="3821"/>
    <lineage>
        <taxon>Eukaryota</taxon>
        <taxon>Viridiplantae</taxon>
        <taxon>Streptophyta</taxon>
        <taxon>Embryophyta</taxon>
        <taxon>Tracheophyta</taxon>
        <taxon>Spermatophyta</taxon>
        <taxon>Magnoliopsida</taxon>
        <taxon>eudicotyledons</taxon>
        <taxon>Gunneridae</taxon>
        <taxon>Pentapetalae</taxon>
        <taxon>rosids</taxon>
        <taxon>fabids</taxon>
        <taxon>Fabales</taxon>
        <taxon>Fabaceae</taxon>
        <taxon>Papilionoideae</taxon>
        <taxon>50 kb inversion clade</taxon>
        <taxon>NPAAA clade</taxon>
        <taxon>indigoferoid/millettioid clade</taxon>
        <taxon>Phaseoleae</taxon>
        <taxon>Cajanus</taxon>
    </lineage>
</organism>
<keyword evidence="1" id="KW-0732">Signal</keyword>
<sequence>MRLIWSCTSVILRHLVVILAFRGHLTRCLIVVSTDPPSSRMRGRFVAPVSSVREQEDPFLGDSRCLSNPCCSMRFGVPRVIISDQCTHFCNRSM</sequence>
<gene>
    <name evidence="2" type="ORF">KK1_046583</name>
</gene>
<evidence type="ECO:0008006" key="4">
    <source>
        <dbReference type="Google" id="ProtNLM"/>
    </source>
</evidence>
<evidence type="ECO:0000256" key="1">
    <source>
        <dbReference type="SAM" id="SignalP"/>
    </source>
</evidence>
<dbReference type="AlphaFoldDB" id="A0A151QQU2"/>
<evidence type="ECO:0000313" key="3">
    <source>
        <dbReference type="Proteomes" id="UP000075243"/>
    </source>
</evidence>